<dbReference type="InterPro" id="IPR053967">
    <property type="entry name" value="LlgE_F_G-like_D1"/>
</dbReference>
<protein>
    <submittedName>
        <fullName evidence="6">Flagellar hook-basal body protein</fullName>
    </submittedName>
</protein>
<evidence type="ECO:0000313" key="6">
    <source>
        <dbReference type="EMBL" id="ERI74067.1"/>
    </source>
</evidence>
<accession>A0ABC9TSB7</accession>
<dbReference type="PANTHER" id="PTHR30435:SF19">
    <property type="entry name" value="FLAGELLAR BASAL-BODY ROD PROTEIN FLGG"/>
    <property type="match status" value="1"/>
</dbReference>
<comment type="caution">
    <text evidence="6">The sequence shown here is derived from an EMBL/GenBank/DDBJ whole genome shotgun (WGS) entry which is preliminary data.</text>
</comment>
<evidence type="ECO:0000259" key="4">
    <source>
        <dbReference type="Pfam" id="PF06429"/>
    </source>
</evidence>
<evidence type="ECO:0000313" key="7">
    <source>
        <dbReference type="Proteomes" id="UP000016491"/>
    </source>
</evidence>
<evidence type="ECO:0000256" key="1">
    <source>
        <dbReference type="ARBA" id="ARBA00009677"/>
    </source>
</evidence>
<dbReference type="AlphaFoldDB" id="A0ABC9TSB7"/>
<keyword evidence="6" id="KW-0282">Flagellum</keyword>
<proteinExistence type="inferred from homology"/>
<dbReference type="Pfam" id="PF06429">
    <property type="entry name" value="Flg_bbr_C"/>
    <property type="match status" value="1"/>
</dbReference>
<dbReference type="GO" id="GO:0071973">
    <property type="term" value="P:bacterial-type flagellum-dependent cell motility"/>
    <property type="evidence" value="ECO:0007669"/>
    <property type="project" value="UniProtKB-UniRule"/>
</dbReference>
<dbReference type="Pfam" id="PF00460">
    <property type="entry name" value="Flg_bb_rod"/>
    <property type="match status" value="1"/>
</dbReference>
<name>A0ABC9TSB7_CLOSY</name>
<organism evidence="6 7">
    <name type="scientific">[Clostridium] symbiosum ATCC 14940</name>
    <dbReference type="NCBI Taxonomy" id="411472"/>
    <lineage>
        <taxon>Bacteria</taxon>
        <taxon>Bacillati</taxon>
        <taxon>Bacillota</taxon>
        <taxon>Clostridia</taxon>
        <taxon>Lachnospirales</taxon>
        <taxon>Lachnospiraceae</taxon>
        <taxon>Otoolea</taxon>
    </lineage>
</organism>
<sequence>MIRKGNLMFQVFYNLTSGMMVQSQKLNVISNNMANAKTPGYKADTYLGRNFREEMILRTGNVDKGGSRQLGAVSMAKVGDSANVSFEEGAPEQTDGNLDFAINGNGFFKIAVPGGGFCYTRNGSFSVDQEGMLALNGVGRVQGQGGDIYLDSDAIDMDAAGILYDPFGEEIDGIEIVDFDDYAQLLKGEDSTFTTNQQELLVENPKVMKGYLEQSNVDVLKETTDMIASQRSIQGAAQILKMYDTIMGKAVTEIGKV</sequence>
<keyword evidence="2" id="KW-0975">Bacterial flagellum</keyword>
<dbReference type="Pfam" id="PF22692">
    <property type="entry name" value="LlgE_F_G_D1"/>
    <property type="match status" value="1"/>
</dbReference>
<dbReference type="InterPro" id="IPR020013">
    <property type="entry name" value="Flagellar_FlgE/F/G"/>
</dbReference>
<evidence type="ECO:0000259" key="3">
    <source>
        <dbReference type="Pfam" id="PF00460"/>
    </source>
</evidence>
<dbReference type="InterPro" id="IPR001444">
    <property type="entry name" value="Flag_bb_rod_N"/>
</dbReference>
<dbReference type="Proteomes" id="UP000016491">
    <property type="component" value="Unassembled WGS sequence"/>
</dbReference>
<dbReference type="InterPro" id="IPR037925">
    <property type="entry name" value="FlgE/F/G-like"/>
</dbReference>
<feature type="domain" description="Flagellar hook protein FlgE/F/G-like D1" evidence="5">
    <location>
        <begin position="101"/>
        <end position="156"/>
    </location>
</feature>
<dbReference type="NCBIfam" id="TIGR03506">
    <property type="entry name" value="FlgEFG_subfam"/>
    <property type="match status" value="1"/>
</dbReference>
<feature type="domain" description="Flagellar basal body rod protein N-terminal" evidence="3">
    <location>
        <begin position="12"/>
        <end position="42"/>
    </location>
</feature>
<comment type="subcellular location">
    <subcellularLocation>
        <location evidence="2">Bacterial flagellum basal body</location>
    </subcellularLocation>
</comment>
<gene>
    <name evidence="6" type="ORF">CLOSYM_04325</name>
</gene>
<dbReference type="InterPro" id="IPR010930">
    <property type="entry name" value="Flg_bb/hook_C_dom"/>
</dbReference>
<evidence type="ECO:0000259" key="5">
    <source>
        <dbReference type="Pfam" id="PF22692"/>
    </source>
</evidence>
<reference evidence="6 7" key="1">
    <citation type="submission" date="2013-07" db="EMBL/GenBank/DDBJ databases">
        <authorList>
            <person name="Weinstock G."/>
            <person name="Sodergren E."/>
            <person name="Wylie T."/>
            <person name="Fulton L."/>
            <person name="Fulton R."/>
            <person name="Fronick C."/>
            <person name="O'Laughlin M."/>
            <person name="Godfrey J."/>
            <person name="Miner T."/>
            <person name="Herter B."/>
            <person name="Appelbaum E."/>
            <person name="Cordes M."/>
            <person name="Lek S."/>
            <person name="Wollam A."/>
            <person name="Pepin K.H."/>
            <person name="Palsikar V.B."/>
            <person name="Mitreva M."/>
            <person name="Wilson R.K."/>
        </authorList>
    </citation>
    <scope>NUCLEOTIDE SEQUENCE [LARGE SCALE GENOMIC DNA]</scope>
    <source>
        <strain evidence="6 7">ATCC 14940</strain>
    </source>
</reference>
<dbReference type="GO" id="GO:0009425">
    <property type="term" value="C:bacterial-type flagellum basal body"/>
    <property type="evidence" value="ECO:0007669"/>
    <property type="project" value="UniProtKB-SubCell"/>
</dbReference>
<dbReference type="PANTHER" id="PTHR30435">
    <property type="entry name" value="FLAGELLAR PROTEIN"/>
    <property type="match status" value="1"/>
</dbReference>
<dbReference type="SUPFAM" id="SSF117143">
    <property type="entry name" value="Flagellar hook protein flgE"/>
    <property type="match status" value="1"/>
</dbReference>
<evidence type="ECO:0000256" key="2">
    <source>
        <dbReference type="RuleBase" id="RU362116"/>
    </source>
</evidence>
<feature type="domain" description="Flagellar basal-body/hook protein C-terminal" evidence="4">
    <location>
        <begin position="209"/>
        <end position="251"/>
    </location>
</feature>
<keyword evidence="6" id="KW-0969">Cilium</keyword>
<keyword evidence="6" id="KW-0966">Cell projection</keyword>
<dbReference type="EMBL" id="AWSU01000344">
    <property type="protein sequence ID" value="ERI74067.1"/>
    <property type="molecule type" value="Genomic_DNA"/>
</dbReference>
<comment type="similarity">
    <text evidence="1 2">Belongs to the flagella basal body rod proteins family.</text>
</comment>